<gene>
    <name evidence="1" type="ORF">DXX92_15975</name>
</gene>
<evidence type="ECO:0000313" key="1">
    <source>
        <dbReference type="EMBL" id="REL36690.1"/>
    </source>
</evidence>
<comment type="caution">
    <text evidence="1">The sequence shown here is derived from an EMBL/GenBank/DDBJ whole genome shotgun (WGS) entry which is preliminary data.</text>
</comment>
<evidence type="ECO:0008006" key="3">
    <source>
        <dbReference type="Google" id="ProtNLM"/>
    </source>
</evidence>
<dbReference type="RefSeq" id="WP_116001462.1">
    <property type="nucleotide sequence ID" value="NZ_QUOV01000001.1"/>
</dbReference>
<dbReference type="Gene3D" id="3.30.420.380">
    <property type="match status" value="1"/>
</dbReference>
<protein>
    <recommendedName>
        <fullName evidence="3">MSHA biogenesis protein MshI</fullName>
    </recommendedName>
</protein>
<dbReference type="SUPFAM" id="SSF53067">
    <property type="entry name" value="Actin-like ATPase domain"/>
    <property type="match status" value="1"/>
</dbReference>
<proteinExistence type="predicted"/>
<dbReference type="InterPro" id="IPR043129">
    <property type="entry name" value="ATPase_NBD"/>
</dbReference>
<name>A0A3E0UIG6_9GAMM</name>
<dbReference type="EMBL" id="QUOV01000001">
    <property type="protein sequence ID" value="REL36690.1"/>
    <property type="molecule type" value="Genomic_DNA"/>
</dbReference>
<evidence type="ECO:0000313" key="2">
    <source>
        <dbReference type="Proteomes" id="UP000256999"/>
    </source>
</evidence>
<sequence>MSLTSKFSKLFRGKKVAHQVGLAFRHDALAVCYATDQGDYHYHQFPVTNGDQLAALEQFAIEGKLSAEGHLVLAPAQYQIVQVDKPNVPTDEILSALKWQIKDLVTIPPEEMILDYFSGPTLSGGAEKINVVVSTKSALQAIVEKMSGSIVELTTISTEEFAFASLVPFQEHAVLLVCQQPNEEVVILIVKHGRIFFHRRLRGYAQLASKTMEELSFGAIDSLSLEIQRSSDYFERQLKQAPIKEIQVILPIKTQNYIVTKLAENTNTPVKAFVFIEQHQDKAMYAAAIGASQLASSQTSSEEQVTHD</sequence>
<organism evidence="1 2">
    <name type="scientific">Thalassotalea euphylliae</name>
    <dbReference type="NCBI Taxonomy" id="1655234"/>
    <lineage>
        <taxon>Bacteria</taxon>
        <taxon>Pseudomonadati</taxon>
        <taxon>Pseudomonadota</taxon>
        <taxon>Gammaproteobacteria</taxon>
        <taxon>Alteromonadales</taxon>
        <taxon>Colwelliaceae</taxon>
        <taxon>Thalassotalea</taxon>
    </lineage>
</organism>
<dbReference type="Proteomes" id="UP000256999">
    <property type="component" value="Unassembled WGS sequence"/>
</dbReference>
<accession>A0A3E0UIG6</accession>
<dbReference type="AlphaFoldDB" id="A0A3E0UIG6"/>
<reference evidence="1 2" key="1">
    <citation type="submission" date="2018-08" db="EMBL/GenBank/DDBJ databases">
        <title>Thalassotalea euphylliae genome.</title>
        <authorList>
            <person name="Summers S."/>
            <person name="Rice S.A."/>
            <person name="Freckelton M.L."/>
            <person name="Nedved B.T."/>
            <person name="Hadfield M.G."/>
        </authorList>
    </citation>
    <scope>NUCLEOTIDE SEQUENCE [LARGE SCALE GENOMIC DNA]</scope>
    <source>
        <strain evidence="1 2">H2</strain>
    </source>
</reference>
<dbReference type="OrthoDB" id="5296002at2"/>